<organism evidence="5 6">
    <name type="scientific">Egicoccus halophilus</name>
    <dbReference type="NCBI Taxonomy" id="1670830"/>
    <lineage>
        <taxon>Bacteria</taxon>
        <taxon>Bacillati</taxon>
        <taxon>Actinomycetota</taxon>
        <taxon>Nitriliruptoria</taxon>
        <taxon>Egicoccales</taxon>
        <taxon>Egicoccaceae</taxon>
        <taxon>Egicoccus</taxon>
    </lineage>
</organism>
<dbReference type="CDD" id="cd02062">
    <property type="entry name" value="Nitro_FMN_reductase"/>
    <property type="match status" value="1"/>
</dbReference>
<dbReference type="InterPro" id="IPR050627">
    <property type="entry name" value="Nitroreductase/BluB"/>
</dbReference>
<keyword evidence="1" id="KW-0285">Flavoprotein</keyword>
<evidence type="ECO:0000256" key="2">
    <source>
        <dbReference type="ARBA" id="ARBA00022643"/>
    </source>
</evidence>
<dbReference type="EMBL" id="BMHA01000009">
    <property type="protein sequence ID" value="GGI07540.1"/>
    <property type="molecule type" value="Genomic_DNA"/>
</dbReference>
<dbReference type="Pfam" id="PF00881">
    <property type="entry name" value="Nitroreductase"/>
    <property type="match status" value="1"/>
</dbReference>
<evidence type="ECO:0000313" key="6">
    <source>
        <dbReference type="Proteomes" id="UP000650511"/>
    </source>
</evidence>
<dbReference type="PANTHER" id="PTHR23026">
    <property type="entry name" value="NADPH NITROREDUCTASE"/>
    <property type="match status" value="1"/>
</dbReference>
<sequence length="225" mass="25135">MDLTHCDQASIDYILSTTRTVRRRLELDRPVPDEVLLDCLRLAVQAPSGGDRQPWRFVVVRDQERRAAIGALFRSRGEAYLRERRTGDRAPRDEVRLHRSVRHLLDTIDRVPVLVIPCLLGRPPAGVGAAAFYGSIYPAVWSFMLALRSRGLGAAWTTFHLHHEREAASILDIPHDEVTQTALLPVAYTVGSSFAAARRTPAEHVTYVDRWGHPASPSATTTRDG</sequence>
<evidence type="ECO:0000256" key="1">
    <source>
        <dbReference type="ARBA" id="ARBA00022630"/>
    </source>
</evidence>
<dbReference type="InterPro" id="IPR000415">
    <property type="entry name" value="Nitroreductase-like"/>
</dbReference>
<evidence type="ECO:0000259" key="4">
    <source>
        <dbReference type="Pfam" id="PF00881"/>
    </source>
</evidence>
<dbReference type="RefSeq" id="WP_130648055.1">
    <property type="nucleotide sequence ID" value="NZ_BMHA01000009.1"/>
</dbReference>
<protein>
    <submittedName>
        <fullName evidence="5">Oxidoreductase</fullName>
    </submittedName>
</protein>
<keyword evidence="2" id="KW-0288">FMN</keyword>
<evidence type="ECO:0000313" key="5">
    <source>
        <dbReference type="EMBL" id="GGI07540.1"/>
    </source>
</evidence>
<name>A0A8J3EUN3_9ACTN</name>
<dbReference type="PANTHER" id="PTHR23026:SF90">
    <property type="entry name" value="IODOTYROSINE DEIODINASE 1"/>
    <property type="match status" value="1"/>
</dbReference>
<dbReference type="AlphaFoldDB" id="A0A8J3EUN3"/>
<dbReference type="GO" id="GO:0016491">
    <property type="term" value="F:oxidoreductase activity"/>
    <property type="evidence" value="ECO:0007669"/>
    <property type="project" value="UniProtKB-KW"/>
</dbReference>
<keyword evidence="6" id="KW-1185">Reference proteome</keyword>
<feature type="domain" description="Nitroreductase" evidence="4">
    <location>
        <begin position="18"/>
        <end position="186"/>
    </location>
</feature>
<dbReference type="InterPro" id="IPR029479">
    <property type="entry name" value="Nitroreductase"/>
</dbReference>
<comment type="caution">
    <text evidence="5">The sequence shown here is derived from an EMBL/GenBank/DDBJ whole genome shotgun (WGS) entry which is preliminary data.</text>
</comment>
<dbReference type="Gene3D" id="3.40.109.10">
    <property type="entry name" value="NADH Oxidase"/>
    <property type="match status" value="1"/>
</dbReference>
<reference evidence="5" key="2">
    <citation type="submission" date="2020-09" db="EMBL/GenBank/DDBJ databases">
        <authorList>
            <person name="Sun Q."/>
            <person name="Zhou Y."/>
        </authorList>
    </citation>
    <scope>NUCLEOTIDE SEQUENCE</scope>
    <source>
        <strain evidence="5">CGMCC 1.14988</strain>
    </source>
</reference>
<dbReference type="Proteomes" id="UP000650511">
    <property type="component" value="Unassembled WGS sequence"/>
</dbReference>
<evidence type="ECO:0000256" key="3">
    <source>
        <dbReference type="ARBA" id="ARBA00023002"/>
    </source>
</evidence>
<dbReference type="SUPFAM" id="SSF55469">
    <property type="entry name" value="FMN-dependent nitroreductase-like"/>
    <property type="match status" value="1"/>
</dbReference>
<keyword evidence="3" id="KW-0560">Oxidoreductase</keyword>
<reference evidence="5" key="1">
    <citation type="journal article" date="2014" name="Int. J. Syst. Evol. Microbiol.">
        <title>Complete genome sequence of Corynebacterium casei LMG S-19264T (=DSM 44701T), isolated from a smear-ripened cheese.</title>
        <authorList>
            <consortium name="US DOE Joint Genome Institute (JGI-PGF)"/>
            <person name="Walter F."/>
            <person name="Albersmeier A."/>
            <person name="Kalinowski J."/>
            <person name="Ruckert C."/>
        </authorList>
    </citation>
    <scope>NUCLEOTIDE SEQUENCE</scope>
    <source>
        <strain evidence="5">CGMCC 1.14988</strain>
    </source>
</reference>
<accession>A0A8J3EUN3</accession>
<gene>
    <name evidence="5" type="ORF">GCM10011354_24600</name>
</gene>
<dbReference type="OrthoDB" id="3774920at2"/>
<proteinExistence type="predicted"/>